<dbReference type="UniPathway" id="UPA00115">
    <property type="reaction ID" value="UER00409"/>
</dbReference>
<dbReference type="AlphaFoldDB" id="A0A5J4NRD9"/>
<name>A0A5J4NRD9_9TREM</name>
<dbReference type="InterPro" id="IPR039104">
    <property type="entry name" value="6PGL"/>
</dbReference>
<evidence type="ECO:0000259" key="7">
    <source>
        <dbReference type="Pfam" id="PF01182"/>
    </source>
</evidence>
<evidence type="ECO:0000256" key="4">
    <source>
        <dbReference type="ARBA" id="ARBA00013198"/>
    </source>
</evidence>
<dbReference type="SUPFAM" id="SSF100950">
    <property type="entry name" value="NagB/RpiA/CoA transferase-like"/>
    <property type="match status" value="1"/>
</dbReference>
<dbReference type="InterPro" id="IPR005900">
    <property type="entry name" value="6-phosphogluconolactonase_DevB"/>
</dbReference>
<sequence>MCILFTALYAGYTLMGLSHVIFDNEHQLAVAVTKRVADCVRNALTGQQTFSIGLSGGSMAKLISPHLRQLADINWSRVHFFYCDERIVPPDSPEYTHKIYEDELYSHIDIPSENVHTVNTFLTVNDAARNYQEDLLKYFGASDGYPCFDLLLLGIGPDGHTCSLFPHHELLKCEDAVIAPISDSPKPPPERVTFTLPVLNKAKRVYFLVCGSNKAEVVAKIFGASSHTTQLPCTLVQPIDGELVWYLDKAAASYL</sequence>
<gene>
    <name evidence="8" type="ORF">DEA37_0009029</name>
</gene>
<evidence type="ECO:0000256" key="6">
    <source>
        <dbReference type="RuleBase" id="RU365095"/>
    </source>
</evidence>
<comment type="catalytic activity">
    <reaction evidence="1 6">
        <text>6-phospho-D-glucono-1,5-lactone + H2O = 6-phospho-D-gluconate + H(+)</text>
        <dbReference type="Rhea" id="RHEA:12556"/>
        <dbReference type="ChEBI" id="CHEBI:15377"/>
        <dbReference type="ChEBI" id="CHEBI:15378"/>
        <dbReference type="ChEBI" id="CHEBI:57955"/>
        <dbReference type="ChEBI" id="CHEBI:58759"/>
        <dbReference type="EC" id="3.1.1.31"/>
    </reaction>
</comment>
<evidence type="ECO:0000256" key="5">
    <source>
        <dbReference type="ARBA" id="ARBA00022801"/>
    </source>
</evidence>
<keyword evidence="9" id="KW-1185">Reference proteome</keyword>
<evidence type="ECO:0000256" key="2">
    <source>
        <dbReference type="ARBA" id="ARBA00004961"/>
    </source>
</evidence>
<dbReference type="EMBL" id="QNGE01001173">
    <property type="protein sequence ID" value="KAA3678237.1"/>
    <property type="molecule type" value="Genomic_DNA"/>
</dbReference>
<feature type="domain" description="Glucosamine/galactosamine-6-phosphate isomerase" evidence="7">
    <location>
        <begin position="24"/>
        <end position="245"/>
    </location>
</feature>
<accession>A0A5J4NRD9</accession>
<keyword evidence="5 6" id="KW-0378">Hydrolase</keyword>
<evidence type="ECO:0000313" key="9">
    <source>
        <dbReference type="Proteomes" id="UP000324629"/>
    </source>
</evidence>
<dbReference type="GO" id="GO:0017057">
    <property type="term" value="F:6-phosphogluconolactonase activity"/>
    <property type="evidence" value="ECO:0007669"/>
    <property type="project" value="UniProtKB-UniRule"/>
</dbReference>
<comment type="function">
    <text evidence="6">Hydrolysis of 6-phosphogluconolactone to 6-phosphogluconate.</text>
</comment>
<dbReference type="GO" id="GO:0005975">
    <property type="term" value="P:carbohydrate metabolic process"/>
    <property type="evidence" value="ECO:0007669"/>
    <property type="project" value="UniProtKB-UniRule"/>
</dbReference>
<dbReference type="PANTHER" id="PTHR11054">
    <property type="entry name" value="6-PHOSPHOGLUCONOLACTONASE"/>
    <property type="match status" value="1"/>
</dbReference>
<protein>
    <recommendedName>
        <fullName evidence="4 6">6-phosphogluconolactonase</fullName>
        <shortName evidence="6">6PGL</shortName>
        <ecNumber evidence="4 6">3.1.1.31</ecNumber>
    </recommendedName>
</protein>
<dbReference type="EC" id="3.1.1.31" evidence="4 6"/>
<evidence type="ECO:0000313" key="8">
    <source>
        <dbReference type="EMBL" id="KAA3678237.1"/>
    </source>
</evidence>
<reference evidence="8 9" key="1">
    <citation type="journal article" date="2019" name="Gigascience">
        <title>Whole-genome sequence of the oriental lung fluke Paragonimus westermani.</title>
        <authorList>
            <person name="Oey H."/>
            <person name="Zakrzewski M."/>
            <person name="Narain K."/>
            <person name="Devi K.R."/>
            <person name="Agatsuma T."/>
            <person name="Nawaratna S."/>
            <person name="Gobert G.N."/>
            <person name="Jones M.K."/>
            <person name="Ragan M.A."/>
            <person name="McManus D.P."/>
            <person name="Krause L."/>
        </authorList>
    </citation>
    <scope>NUCLEOTIDE SEQUENCE [LARGE SCALE GENOMIC DNA]</scope>
    <source>
        <strain evidence="8 9">IND2009</strain>
    </source>
</reference>
<dbReference type="GO" id="GO:0006098">
    <property type="term" value="P:pentose-phosphate shunt"/>
    <property type="evidence" value="ECO:0007669"/>
    <property type="project" value="UniProtKB-UniPathway"/>
</dbReference>
<dbReference type="FunFam" id="3.40.50.1360:FF:000005">
    <property type="entry name" value="6-phosphogluconolactonase"/>
    <property type="match status" value="1"/>
</dbReference>
<dbReference type="CDD" id="cd01400">
    <property type="entry name" value="6PGL"/>
    <property type="match status" value="1"/>
</dbReference>
<dbReference type="NCBIfam" id="TIGR01198">
    <property type="entry name" value="pgl"/>
    <property type="match status" value="1"/>
</dbReference>
<dbReference type="PANTHER" id="PTHR11054:SF0">
    <property type="entry name" value="6-PHOSPHOGLUCONOLACTONASE"/>
    <property type="match status" value="1"/>
</dbReference>
<evidence type="ECO:0000256" key="3">
    <source>
        <dbReference type="ARBA" id="ARBA00010662"/>
    </source>
</evidence>
<dbReference type="InterPro" id="IPR037171">
    <property type="entry name" value="NagB/RpiA_transferase-like"/>
</dbReference>
<comment type="caution">
    <text evidence="8">The sequence shown here is derived from an EMBL/GenBank/DDBJ whole genome shotgun (WGS) entry which is preliminary data.</text>
</comment>
<evidence type="ECO:0000256" key="1">
    <source>
        <dbReference type="ARBA" id="ARBA00000832"/>
    </source>
</evidence>
<dbReference type="Proteomes" id="UP000324629">
    <property type="component" value="Unassembled WGS sequence"/>
</dbReference>
<dbReference type="Gene3D" id="3.40.50.1360">
    <property type="match status" value="1"/>
</dbReference>
<organism evidence="8 9">
    <name type="scientific">Paragonimus westermani</name>
    <dbReference type="NCBI Taxonomy" id="34504"/>
    <lineage>
        <taxon>Eukaryota</taxon>
        <taxon>Metazoa</taxon>
        <taxon>Spiralia</taxon>
        <taxon>Lophotrochozoa</taxon>
        <taxon>Platyhelminthes</taxon>
        <taxon>Trematoda</taxon>
        <taxon>Digenea</taxon>
        <taxon>Plagiorchiida</taxon>
        <taxon>Troglotremata</taxon>
        <taxon>Troglotrematidae</taxon>
        <taxon>Paragonimus</taxon>
    </lineage>
</organism>
<dbReference type="InterPro" id="IPR006148">
    <property type="entry name" value="Glc/Gal-6P_isomerase"/>
</dbReference>
<comment type="pathway">
    <text evidence="2 6">Carbohydrate degradation; pentose phosphate pathway; D-ribulose 5-phosphate from D-glucose 6-phosphate (oxidative stage): step 2/3.</text>
</comment>
<proteinExistence type="inferred from homology"/>
<comment type="similarity">
    <text evidence="3 6">Belongs to the glucosamine/galactosamine-6-phosphate isomerase family. 6-phosphogluconolactonase subfamily.</text>
</comment>
<dbReference type="Pfam" id="PF01182">
    <property type="entry name" value="Glucosamine_iso"/>
    <property type="match status" value="1"/>
</dbReference>